<keyword evidence="5 7" id="KW-0472">Membrane</keyword>
<dbReference type="Proteomes" id="UP000596660">
    <property type="component" value="Unplaced"/>
</dbReference>
<reference evidence="9" key="2">
    <citation type="submission" date="2021-03" db="UniProtKB">
        <authorList>
            <consortium name="EnsemblPlants"/>
        </authorList>
    </citation>
    <scope>IDENTIFICATION</scope>
</reference>
<feature type="transmembrane region" description="Helical" evidence="7">
    <location>
        <begin position="28"/>
        <end position="57"/>
    </location>
</feature>
<dbReference type="OMA" id="AMITIMG"/>
<dbReference type="EnsemblPlants" id="AUR62015418-RA">
    <property type="protein sequence ID" value="AUR62015418-RA:cds"/>
    <property type="gene ID" value="AUR62015418"/>
</dbReference>
<protein>
    <recommendedName>
        <fullName evidence="8">Major facilitator superfamily (MFS) profile domain-containing protein</fullName>
    </recommendedName>
</protein>
<evidence type="ECO:0000256" key="2">
    <source>
        <dbReference type="ARBA" id="ARBA00022448"/>
    </source>
</evidence>
<keyword evidence="3 7" id="KW-0812">Transmembrane</keyword>
<reference evidence="9" key="1">
    <citation type="journal article" date="2017" name="Nature">
        <title>The genome of Chenopodium quinoa.</title>
        <authorList>
            <person name="Jarvis D.E."/>
            <person name="Ho Y.S."/>
            <person name="Lightfoot D.J."/>
            <person name="Schmoeckel S.M."/>
            <person name="Li B."/>
            <person name="Borm T.J.A."/>
            <person name="Ohyanagi H."/>
            <person name="Mineta K."/>
            <person name="Michell C.T."/>
            <person name="Saber N."/>
            <person name="Kharbatia N.M."/>
            <person name="Rupper R.R."/>
            <person name="Sharp A.R."/>
            <person name="Dally N."/>
            <person name="Boughton B.A."/>
            <person name="Woo Y.H."/>
            <person name="Gao G."/>
            <person name="Schijlen E.G.W.M."/>
            <person name="Guo X."/>
            <person name="Momin A.A."/>
            <person name="Negrao S."/>
            <person name="Al-Babili S."/>
            <person name="Gehring C."/>
            <person name="Roessner U."/>
            <person name="Jung C."/>
            <person name="Murphy K."/>
            <person name="Arold S.T."/>
            <person name="Gojobori T."/>
            <person name="van der Linden C.G."/>
            <person name="van Loo E.N."/>
            <person name="Jellen E.N."/>
            <person name="Maughan P.J."/>
            <person name="Tester M."/>
        </authorList>
    </citation>
    <scope>NUCLEOTIDE SEQUENCE [LARGE SCALE GENOMIC DNA]</scope>
    <source>
        <strain evidence="9">cv. PI 614886</strain>
    </source>
</reference>
<dbReference type="PANTHER" id="PTHR48020:SF12">
    <property type="entry name" value="PROTON MYO-INOSITOL COTRANSPORTER"/>
    <property type="match status" value="1"/>
</dbReference>
<dbReference type="PRINTS" id="PR00171">
    <property type="entry name" value="SUGRTRNSPORT"/>
</dbReference>
<dbReference type="PROSITE" id="PS50850">
    <property type="entry name" value="MFS"/>
    <property type="match status" value="1"/>
</dbReference>
<evidence type="ECO:0000256" key="1">
    <source>
        <dbReference type="ARBA" id="ARBA00004141"/>
    </source>
</evidence>
<keyword evidence="2 6" id="KW-0813">Transport</keyword>
<organism evidence="9 10">
    <name type="scientific">Chenopodium quinoa</name>
    <name type="common">Quinoa</name>
    <dbReference type="NCBI Taxonomy" id="63459"/>
    <lineage>
        <taxon>Eukaryota</taxon>
        <taxon>Viridiplantae</taxon>
        <taxon>Streptophyta</taxon>
        <taxon>Embryophyta</taxon>
        <taxon>Tracheophyta</taxon>
        <taxon>Spermatophyta</taxon>
        <taxon>Magnoliopsida</taxon>
        <taxon>eudicotyledons</taxon>
        <taxon>Gunneridae</taxon>
        <taxon>Pentapetalae</taxon>
        <taxon>Caryophyllales</taxon>
        <taxon>Chenopodiaceae</taxon>
        <taxon>Chenopodioideae</taxon>
        <taxon>Atripliceae</taxon>
        <taxon>Chenopodium</taxon>
    </lineage>
</organism>
<dbReference type="InterPro" id="IPR003663">
    <property type="entry name" value="Sugar/inositol_transpt"/>
</dbReference>
<feature type="domain" description="Major facilitator superfamily (MFS) profile" evidence="8">
    <location>
        <begin position="1"/>
        <end position="432"/>
    </location>
</feature>
<evidence type="ECO:0000256" key="3">
    <source>
        <dbReference type="ARBA" id="ARBA00022692"/>
    </source>
</evidence>
<dbReference type="InterPro" id="IPR050814">
    <property type="entry name" value="Myo-inositol_Transporter"/>
</dbReference>
<dbReference type="InterPro" id="IPR036259">
    <property type="entry name" value="MFS_trans_sf"/>
</dbReference>
<feature type="transmembrane region" description="Helical" evidence="7">
    <location>
        <begin position="307"/>
        <end position="329"/>
    </location>
</feature>
<comment type="similarity">
    <text evidence="6">Belongs to the major facilitator superfamily. Sugar transporter (TC 2.A.1.1) family.</text>
</comment>
<evidence type="ECO:0000256" key="6">
    <source>
        <dbReference type="RuleBase" id="RU003346"/>
    </source>
</evidence>
<feature type="transmembrane region" description="Helical" evidence="7">
    <location>
        <begin position="239"/>
        <end position="262"/>
    </location>
</feature>
<keyword evidence="10" id="KW-1185">Reference proteome</keyword>
<evidence type="ECO:0000259" key="8">
    <source>
        <dbReference type="PROSITE" id="PS50850"/>
    </source>
</evidence>
<feature type="transmembrane region" description="Helical" evidence="7">
    <location>
        <begin position="69"/>
        <end position="89"/>
    </location>
</feature>
<feature type="transmembrane region" description="Helical" evidence="7">
    <location>
        <begin position="341"/>
        <end position="365"/>
    </location>
</feature>
<feature type="transmembrane region" description="Helical" evidence="7">
    <location>
        <begin position="155"/>
        <end position="177"/>
    </location>
</feature>
<feature type="transmembrane region" description="Helical" evidence="7">
    <location>
        <begin position="131"/>
        <end position="149"/>
    </location>
</feature>
<dbReference type="NCBIfam" id="TIGR00879">
    <property type="entry name" value="SP"/>
    <property type="match status" value="1"/>
</dbReference>
<dbReference type="GO" id="GO:0022857">
    <property type="term" value="F:transmembrane transporter activity"/>
    <property type="evidence" value="ECO:0007669"/>
    <property type="project" value="InterPro"/>
</dbReference>
<dbReference type="Pfam" id="PF00083">
    <property type="entry name" value="Sugar_tr"/>
    <property type="match status" value="1"/>
</dbReference>
<feature type="transmembrane region" description="Helical" evidence="7">
    <location>
        <begin position="277"/>
        <end position="300"/>
    </location>
</feature>
<sequence length="469" mass="50606">MALDSIPGSSGYLDSFPERRISYFGNKYVLALTLTAGIAGLLFGYDTGVISGALLYIKDDFQEVKKSSFFQETIVSMALVGAMIGSAGGGWLNDVYGRKKATLLADFVFTAGAIVMEASPTEVRGGLVSTNVLMITFGQFLSYCVNLAFTQVPGTWRWMLGVSGVPAVLQFLFILLLPESPRWLYMKKDREQAAEVLSKIYDPYRLEDELDLLAVAAEEERKQKAVSIMDVFRIKEIQLAFLAGGGLLAFQQFSGINTVMYYSPTIVQMAGFSSNQLALLISLIVAAMNAAGTVLGIYLIDHMGRCSLALSSLAGVFVSLILLSVSLLLGSSDTSGSIYSWLAIIGLALYIAFFAPGMGPVPWAINSEIYPQAYRGLCGGMGATVCWITNLIVSESFLSIADAIGTGGTFLIIAGIVVIAFLFVCAFVPETRALTFEEVDQIFKERAHGSRENSQSLLEPGNGFENQQA</sequence>
<dbReference type="SUPFAM" id="SSF103473">
    <property type="entry name" value="MFS general substrate transporter"/>
    <property type="match status" value="1"/>
</dbReference>
<accession>A0A803LMA7</accession>
<dbReference type="AlphaFoldDB" id="A0A803LMA7"/>
<evidence type="ECO:0000256" key="4">
    <source>
        <dbReference type="ARBA" id="ARBA00022989"/>
    </source>
</evidence>
<dbReference type="InterPro" id="IPR005828">
    <property type="entry name" value="MFS_sugar_transport-like"/>
</dbReference>
<dbReference type="PANTHER" id="PTHR48020">
    <property type="entry name" value="PROTON MYO-INOSITOL COTRANSPORTER"/>
    <property type="match status" value="1"/>
</dbReference>
<proteinExistence type="inferred from homology"/>
<evidence type="ECO:0000313" key="10">
    <source>
        <dbReference type="Proteomes" id="UP000596660"/>
    </source>
</evidence>
<feature type="transmembrane region" description="Helical" evidence="7">
    <location>
        <begin position="407"/>
        <end position="428"/>
    </location>
</feature>
<evidence type="ECO:0000256" key="5">
    <source>
        <dbReference type="ARBA" id="ARBA00023136"/>
    </source>
</evidence>
<evidence type="ECO:0000313" key="9">
    <source>
        <dbReference type="EnsemblPlants" id="AUR62015418-RA:cds"/>
    </source>
</evidence>
<name>A0A803LMA7_CHEQI</name>
<dbReference type="Gene3D" id="1.20.1250.20">
    <property type="entry name" value="MFS general substrate transporter like domains"/>
    <property type="match status" value="1"/>
</dbReference>
<comment type="subcellular location">
    <subcellularLocation>
        <location evidence="1">Membrane</location>
        <topology evidence="1">Multi-pass membrane protein</topology>
    </subcellularLocation>
</comment>
<dbReference type="GO" id="GO:0016020">
    <property type="term" value="C:membrane"/>
    <property type="evidence" value="ECO:0007669"/>
    <property type="project" value="UniProtKB-SubCell"/>
</dbReference>
<keyword evidence="4 7" id="KW-1133">Transmembrane helix</keyword>
<dbReference type="InterPro" id="IPR020846">
    <property type="entry name" value="MFS_dom"/>
</dbReference>
<dbReference type="Gramene" id="AUR62015418-RA">
    <property type="protein sequence ID" value="AUR62015418-RA:cds"/>
    <property type="gene ID" value="AUR62015418"/>
</dbReference>
<feature type="transmembrane region" description="Helical" evidence="7">
    <location>
        <begin position="377"/>
        <end position="401"/>
    </location>
</feature>
<evidence type="ECO:0000256" key="7">
    <source>
        <dbReference type="SAM" id="Phobius"/>
    </source>
</evidence>